<organism evidence="2 3">
    <name type="scientific">Basidiobolus ranarum</name>
    <dbReference type="NCBI Taxonomy" id="34480"/>
    <lineage>
        <taxon>Eukaryota</taxon>
        <taxon>Fungi</taxon>
        <taxon>Fungi incertae sedis</taxon>
        <taxon>Zoopagomycota</taxon>
        <taxon>Entomophthoromycotina</taxon>
        <taxon>Basidiobolomycetes</taxon>
        <taxon>Basidiobolales</taxon>
        <taxon>Basidiobolaceae</taxon>
        <taxon>Basidiobolus</taxon>
    </lineage>
</organism>
<evidence type="ECO:0000313" key="2">
    <source>
        <dbReference type="EMBL" id="KAK9767410.1"/>
    </source>
</evidence>
<reference evidence="2 3" key="1">
    <citation type="submission" date="2023-04" db="EMBL/GenBank/DDBJ databases">
        <title>Genome of Basidiobolus ranarum AG-B5.</title>
        <authorList>
            <person name="Stajich J.E."/>
            <person name="Carter-House D."/>
            <person name="Gryganskyi A."/>
        </authorList>
    </citation>
    <scope>NUCLEOTIDE SEQUENCE [LARGE SCALE GENOMIC DNA]</scope>
    <source>
        <strain evidence="2 3">AG-B5</strain>
    </source>
</reference>
<dbReference type="Proteomes" id="UP001479436">
    <property type="component" value="Unassembled WGS sequence"/>
</dbReference>
<comment type="caution">
    <text evidence="2">The sequence shown here is derived from an EMBL/GenBank/DDBJ whole genome shotgun (WGS) entry which is preliminary data.</text>
</comment>
<protein>
    <submittedName>
        <fullName evidence="2">Uncharacterized protein</fullName>
    </submittedName>
</protein>
<feature type="region of interest" description="Disordered" evidence="1">
    <location>
        <begin position="188"/>
        <end position="207"/>
    </location>
</feature>
<feature type="compositionally biased region" description="Polar residues" evidence="1">
    <location>
        <begin position="35"/>
        <end position="46"/>
    </location>
</feature>
<feature type="region of interest" description="Disordered" evidence="1">
    <location>
        <begin position="1"/>
        <end position="50"/>
    </location>
</feature>
<dbReference type="EMBL" id="JASJQH010000080">
    <property type="protein sequence ID" value="KAK9767410.1"/>
    <property type="molecule type" value="Genomic_DNA"/>
</dbReference>
<sequence>MSNSRPAPPPTTPDTNSLHQPSHISLSHHHHSLPDITSTPSPGGSQRNKRQKFTNDETYFLLSALKDVLTLYPTTTRNKEQVGWKVIHDMFTQKFPDKPATVDQLYYKFKNLRSAVNVYRRSKPAHIQYDLPIEKPKYCDLVLSIIENETPERSSTEDSMDPGMVDKLVDQRLRFREEAEKQLASLQAAKRKVSEESEPLDPPMNKQFKKDWQGKLLDLLEESQHLQHESLNLQREYLKVTQESLRLQKECVDELKKENVRGNELLERLIDAFLKN</sequence>
<name>A0ABR2X0Y8_9FUNG</name>
<gene>
    <name evidence="2" type="ORF">K7432_002854</name>
</gene>
<accession>A0ABR2X0Y8</accession>
<proteinExistence type="predicted"/>
<evidence type="ECO:0000256" key="1">
    <source>
        <dbReference type="SAM" id="MobiDB-lite"/>
    </source>
</evidence>
<keyword evidence="3" id="KW-1185">Reference proteome</keyword>
<evidence type="ECO:0000313" key="3">
    <source>
        <dbReference type="Proteomes" id="UP001479436"/>
    </source>
</evidence>
<feature type="compositionally biased region" description="Pro residues" evidence="1">
    <location>
        <begin position="1"/>
        <end position="12"/>
    </location>
</feature>